<feature type="transmembrane region" description="Helical" evidence="1">
    <location>
        <begin position="144"/>
        <end position="164"/>
    </location>
</feature>
<dbReference type="STRING" id="381751.SAMN05444391_0515"/>
<evidence type="ECO:0000313" key="3">
    <source>
        <dbReference type="Proteomes" id="UP000189810"/>
    </source>
</evidence>
<feature type="transmembrane region" description="Helical" evidence="1">
    <location>
        <begin position="114"/>
        <end position="132"/>
    </location>
</feature>
<gene>
    <name evidence="2" type="ORF">SAMN05444391_0515</name>
</gene>
<keyword evidence="1" id="KW-1133">Transmembrane helix</keyword>
<feature type="transmembrane region" description="Helical" evidence="1">
    <location>
        <begin position="263"/>
        <end position="281"/>
    </location>
</feature>
<feature type="transmembrane region" description="Helical" evidence="1">
    <location>
        <begin position="84"/>
        <end position="102"/>
    </location>
</feature>
<keyword evidence="3" id="KW-1185">Reference proteome</keyword>
<dbReference type="EMBL" id="LT670846">
    <property type="protein sequence ID" value="SHK27519.1"/>
    <property type="molecule type" value="Genomic_DNA"/>
</dbReference>
<evidence type="ECO:0008006" key="4">
    <source>
        <dbReference type="Google" id="ProtNLM"/>
    </source>
</evidence>
<sequence length="383" mass="44327">MRGLSLLQAPPFVIPFTFFATGVSFWFLSSLFAVYFSFRGGINLPFLLHSQTVLFALFVMFGALFQMLPVVVGAVIENPIPKAFIFYFPMLLGAFIFLSGFFTHKTAITKTGALLLYASVMYGALLMLFHALKVKSYIPTSRGIKFSLFFLVVGVSFGVLWLFFPYDVRIFKTHYTFMLFGWVGALIVSVSFQVIEMFFTTDAYPRIFSMNFPYMLSFSMLLAVFMDGFIFKLPLSLLFFTWSFMTLKRLYTRRRKATDYTIYFWYLGLLMLCLSLVFFLMDRFMTFLLLFVLFFSSIIAAMLYRIIPFLVWFHLSNLNPQKAPLMSDVIKPERIRVSFFLHSVFCLLCTLGLFKLASVVFVVSTLWLAYHTVRGGLLYFELT</sequence>
<organism evidence="2 3">
    <name type="scientific">Thermocrinis minervae</name>
    <dbReference type="NCBI Taxonomy" id="381751"/>
    <lineage>
        <taxon>Bacteria</taxon>
        <taxon>Pseudomonadati</taxon>
        <taxon>Aquificota</taxon>
        <taxon>Aquificia</taxon>
        <taxon>Aquificales</taxon>
        <taxon>Aquificaceae</taxon>
        <taxon>Thermocrinis</taxon>
    </lineage>
</organism>
<dbReference type="Proteomes" id="UP000189810">
    <property type="component" value="Chromosome I"/>
</dbReference>
<dbReference type="RefSeq" id="WP_079653682.1">
    <property type="nucleotide sequence ID" value="NZ_LT670846.1"/>
</dbReference>
<dbReference type="AlphaFoldDB" id="A0A1M6R4W4"/>
<feature type="transmembrane region" description="Helical" evidence="1">
    <location>
        <begin position="287"/>
        <end position="316"/>
    </location>
</feature>
<reference evidence="2 3" key="1">
    <citation type="submission" date="2016-11" db="EMBL/GenBank/DDBJ databases">
        <authorList>
            <person name="Jaros S."/>
            <person name="Januszkiewicz K."/>
            <person name="Wedrychowicz H."/>
        </authorList>
    </citation>
    <scope>NUCLEOTIDE SEQUENCE [LARGE SCALE GENOMIC DNA]</scope>
    <source>
        <strain evidence="2 3">DSM 19557</strain>
    </source>
</reference>
<feature type="transmembrane region" description="Helical" evidence="1">
    <location>
        <begin position="176"/>
        <end position="195"/>
    </location>
</feature>
<feature type="transmembrane region" description="Helical" evidence="1">
    <location>
        <begin position="337"/>
        <end position="370"/>
    </location>
</feature>
<keyword evidence="1" id="KW-0812">Transmembrane</keyword>
<proteinExistence type="predicted"/>
<accession>A0A1M6R4W4</accession>
<feature type="transmembrane region" description="Helical" evidence="1">
    <location>
        <begin position="12"/>
        <end position="36"/>
    </location>
</feature>
<feature type="transmembrane region" description="Helical" evidence="1">
    <location>
        <begin position="215"/>
        <end position="242"/>
    </location>
</feature>
<evidence type="ECO:0000256" key="1">
    <source>
        <dbReference type="SAM" id="Phobius"/>
    </source>
</evidence>
<protein>
    <recommendedName>
        <fullName evidence="4">NnrS protein</fullName>
    </recommendedName>
</protein>
<name>A0A1M6R4W4_9AQUI</name>
<evidence type="ECO:0000313" key="2">
    <source>
        <dbReference type="EMBL" id="SHK27519.1"/>
    </source>
</evidence>
<keyword evidence="1" id="KW-0472">Membrane</keyword>
<feature type="transmembrane region" description="Helical" evidence="1">
    <location>
        <begin position="48"/>
        <end position="72"/>
    </location>
</feature>
<dbReference type="OrthoDB" id="5245199at2"/>